<protein>
    <recommendedName>
        <fullName evidence="3">RecA family profile 1 domain-containing protein</fullName>
    </recommendedName>
</protein>
<dbReference type="GO" id="GO:0140664">
    <property type="term" value="F:ATP-dependent DNA damage sensor activity"/>
    <property type="evidence" value="ECO:0007669"/>
    <property type="project" value="InterPro"/>
</dbReference>
<dbReference type="GO" id="GO:0005524">
    <property type="term" value="F:ATP binding"/>
    <property type="evidence" value="ECO:0007669"/>
    <property type="project" value="UniProtKB-KW"/>
</dbReference>
<proteinExistence type="predicted"/>
<dbReference type="Pfam" id="PF08423">
    <property type="entry name" value="Rad51"/>
    <property type="match status" value="1"/>
</dbReference>
<keyword evidence="1" id="KW-0547">Nucleotide-binding</keyword>
<organism evidence="4">
    <name type="scientific">marine sediment metagenome</name>
    <dbReference type="NCBI Taxonomy" id="412755"/>
    <lineage>
        <taxon>unclassified sequences</taxon>
        <taxon>metagenomes</taxon>
        <taxon>ecological metagenomes</taxon>
    </lineage>
</organism>
<dbReference type="PANTHER" id="PTHR22942:SF30">
    <property type="entry name" value="MEIOTIC RECOMBINATION PROTEIN DMC1_LIM15 HOMOLOG"/>
    <property type="match status" value="1"/>
</dbReference>
<dbReference type="PANTHER" id="PTHR22942">
    <property type="entry name" value="RECA/RAD51/RADA DNA STRAND-PAIRING FAMILY MEMBER"/>
    <property type="match status" value="1"/>
</dbReference>
<evidence type="ECO:0000256" key="2">
    <source>
        <dbReference type="ARBA" id="ARBA00022840"/>
    </source>
</evidence>
<sequence length="169" mass="19899">ERIRELAATNSIDGEKALKNILVSKIMSNTALLLKLNEVESLIKQSNIRMLIIDSINNYYRFERGDKEISFFKTRTTFLRILEKINNLTQKHNLITILTAQISPNFNENAIIREIPVGMQYLNHFFSEFLYLSYKEENMSYIHLLNSHLLPEKKILYKITKKGLQDYKI</sequence>
<dbReference type="InterPro" id="IPR020588">
    <property type="entry name" value="RecA_ATP-bd"/>
</dbReference>
<name>X1BPS5_9ZZZZ</name>
<comment type="caution">
    <text evidence="4">The sequence shown here is derived from an EMBL/GenBank/DDBJ whole genome shotgun (WGS) entry which is preliminary data.</text>
</comment>
<keyword evidence="2" id="KW-0067">ATP-binding</keyword>
<dbReference type="EMBL" id="BART01011293">
    <property type="protein sequence ID" value="GAG83192.1"/>
    <property type="molecule type" value="Genomic_DNA"/>
</dbReference>
<reference evidence="4" key="1">
    <citation type="journal article" date="2014" name="Front. Microbiol.">
        <title>High frequency of phylogenetically diverse reductive dehalogenase-homologous genes in deep subseafloor sedimentary metagenomes.</title>
        <authorList>
            <person name="Kawai M."/>
            <person name="Futagami T."/>
            <person name="Toyoda A."/>
            <person name="Takaki Y."/>
            <person name="Nishi S."/>
            <person name="Hori S."/>
            <person name="Arai W."/>
            <person name="Tsubouchi T."/>
            <person name="Morono Y."/>
            <person name="Uchiyama I."/>
            <person name="Ito T."/>
            <person name="Fujiyama A."/>
            <person name="Inagaki F."/>
            <person name="Takami H."/>
        </authorList>
    </citation>
    <scope>NUCLEOTIDE SEQUENCE</scope>
    <source>
        <strain evidence="4">Expedition CK06-06</strain>
    </source>
</reference>
<dbReference type="AlphaFoldDB" id="X1BPS5"/>
<gene>
    <name evidence="4" type="ORF">S01H4_24122</name>
</gene>
<evidence type="ECO:0000313" key="4">
    <source>
        <dbReference type="EMBL" id="GAG83192.1"/>
    </source>
</evidence>
<dbReference type="Gene3D" id="3.40.50.300">
    <property type="entry name" value="P-loop containing nucleotide triphosphate hydrolases"/>
    <property type="match status" value="1"/>
</dbReference>
<accession>X1BPS5</accession>
<feature type="domain" description="RecA family profile 1" evidence="3">
    <location>
        <begin position="1"/>
        <end position="102"/>
    </location>
</feature>
<evidence type="ECO:0000259" key="3">
    <source>
        <dbReference type="PROSITE" id="PS50162"/>
    </source>
</evidence>
<dbReference type="SUPFAM" id="SSF52540">
    <property type="entry name" value="P-loop containing nucleoside triphosphate hydrolases"/>
    <property type="match status" value="1"/>
</dbReference>
<dbReference type="InterPro" id="IPR027417">
    <property type="entry name" value="P-loop_NTPase"/>
</dbReference>
<dbReference type="GO" id="GO:0006281">
    <property type="term" value="P:DNA repair"/>
    <property type="evidence" value="ECO:0007669"/>
    <property type="project" value="InterPro"/>
</dbReference>
<feature type="non-terminal residue" evidence="4">
    <location>
        <position position="1"/>
    </location>
</feature>
<dbReference type="InterPro" id="IPR013632">
    <property type="entry name" value="Rad51_C"/>
</dbReference>
<evidence type="ECO:0000256" key="1">
    <source>
        <dbReference type="ARBA" id="ARBA00022741"/>
    </source>
</evidence>
<dbReference type="GO" id="GO:0003677">
    <property type="term" value="F:DNA binding"/>
    <property type="evidence" value="ECO:0007669"/>
    <property type="project" value="InterPro"/>
</dbReference>
<dbReference type="PROSITE" id="PS50162">
    <property type="entry name" value="RECA_2"/>
    <property type="match status" value="1"/>
</dbReference>